<feature type="transmembrane region" description="Helical" evidence="1">
    <location>
        <begin position="93"/>
        <end position="111"/>
    </location>
</feature>
<feature type="transmembrane region" description="Helical" evidence="1">
    <location>
        <begin position="431"/>
        <end position="454"/>
    </location>
</feature>
<protein>
    <submittedName>
        <fullName evidence="2">Uncharacterized protein</fullName>
    </submittedName>
</protein>
<feature type="transmembrane region" description="Helical" evidence="1">
    <location>
        <begin position="260"/>
        <end position="283"/>
    </location>
</feature>
<keyword evidence="1" id="KW-1133">Transmembrane helix</keyword>
<evidence type="ECO:0000313" key="3">
    <source>
        <dbReference type="Proteomes" id="UP001596447"/>
    </source>
</evidence>
<evidence type="ECO:0000313" key="2">
    <source>
        <dbReference type="EMBL" id="MFC7198878.1"/>
    </source>
</evidence>
<feature type="transmembrane region" description="Helical" evidence="1">
    <location>
        <begin position="475"/>
        <end position="497"/>
    </location>
</feature>
<gene>
    <name evidence="2" type="ORF">ACFQJ9_05485</name>
</gene>
<keyword evidence="1" id="KW-0812">Transmembrane</keyword>
<accession>A0ABD5Z1I5</accession>
<dbReference type="Proteomes" id="UP001596447">
    <property type="component" value="Unassembled WGS sequence"/>
</dbReference>
<keyword evidence="3" id="KW-1185">Reference proteome</keyword>
<feature type="transmembrane region" description="Helical" evidence="1">
    <location>
        <begin position="29"/>
        <end position="47"/>
    </location>
</feature>
<feature type="transmembrane region" description="Helical" evidence="1">
    <location>
        <begin position="358"/>
        <end position="384"/>
    </location>
</feature>
<dbReference type="EMBL" id="JBHTAR010000011">
    <property type="protein sequence ID" value="MFC7198878.1"/>
    <property type="molecule type" value="Genomic_DNA"/>
</dbReference>
<keyword evidence="1" id="KW-0472">Membrane</keyword>
<comment type="caution">
    <text evidence="2">The sequence shown here is derived from an EMBL/GenBank/DDBJ whole genome shotgun (WGS) entry which is preliminary data.</text>
</comment>
<feature type="transmembrane region" description="Helical" evidence="1">
    <location>
        <begin position="195"/>
        <end position="214"/>
    </location>
</feature>
<feature type="transmembrane region" description="Helical" evidence="1">
    <location>
        <begin position="59"/>
        <end position="87"/>
    </location>
</feature>
<reference evidence="2 3" key="1">
    <citation type="journal article" date="2019" name="Int. J. Syst. Evol. Microbiol.">
        <title>The Global Catalogue of Microorganisms (GCM) 10K type strain sequencing project: providing services to taxonomists for standard genome sequencing and annotation.</title>
        <authorList>
            <consortium name="The Broad Institute Genomics Platform"/>
            <consortium name="The Broad Institute Genome Sequencing Center for Infectious Disease"/>
            <person name="Wu L."/>
            <person name="Ma J."/>
        </authorList>
    </citation>
    <scope>NUCLEOTIDE SEQUENCE [LARGE SCALE GENOMIC DNA]</scope>
    <source>
        <strain evidence="2 3">XZGYJ-43</strain>
    </source>
</reference>
<feature type="transmembrane region" description="Helical" evidence="1">
    <location>
        <begin position="168"/>
        <end position="188"/>
    </location>
</feature>
<feature type="transmembrane region" description="Helical" evidence="1">
    <location>
        <begin position="303"/>
        <end position="319"/>
    </location>
</feature>
<dbReference type="AlphaFoldDB" id="A0ABD5Z1I5"/>
<evidence type="ECO:0000256" key="1">
    <source>
        <dbReference type="SAM" id="Phobius"/>
    </source>
</evidence>
<feature type="transmembrane region" description="Helical" evidence="1">
    <location>
        <begin position="405"/>
        <end position="425"/>
    </location>
</feature>
<sequence length="652" mass="69577">MTPTSDETERGAGATTDATTAEAVRARGVAVAVVVGFLALAAGVAVAHRTPASGYEVSMYAATPLAFWVGVSTALGVAVVGTAVASAAFERRASLFLGSLAVAAFAALPLLRSYRFHGRYDSLTHLGWVKGLASGALNPFELLYPAAHTVAVALATLGGLPLDRAMLFVVWFSALVFVLFVPLCAHLLADDRRALAVGGVSAFLLLPINTISTYLHFHPYSMTTLFFPFFLFLLLAHLTRRYEDETLPGSLSATSVALPLVGVGVVLLHPQVALNVVLLVGVVAATQVVESRFLDSPAETRRVYAQFAVLSLVFTVWILQFDAAFEVLRRLTDLLASLLFGSAAGGVVQHQANSAQQYGLSLLALFVKLFLVGVVYSLLAAALVGVRAWSYVPFTGGGPDRGETVLYLGVSGAVLSVFFAAHLVGELSTYFFRHLGFAMVLATVVGTAALVRLSRRVETRVATLDTGRVRTGARGTLRAVGVVLAAAVLVVSLVSVFPSPYLYQPSQHVTDAQMTGYDTVFDHRIEGAGVAGISSGPGRFSDALHERLDPRLSWGIGASDLAGRLTTYTQGDYFTRSFYYLAVTEADYEREVVAYRGLQISEARLDSISGRPAVSRVYSNGGVRVYYVEQPSSVLVASDRVDYDPERRVNAS</sequence>
<feature type="transmembrane region" description="Helical" evidence="1">
    <location>
        <begin position="220"/>
        <end position="239"/>
    </location>
</feature>
<dbReference type="RefSeq" id="WP_279528833.1">
    <property type="nucleotide sequence ID" value="NZ_CP122312.1"/>
</dbReference>
<organism evidence="2 3">
    <name type="scientific">Halospeciosus flavus</name>
    <dbReference type="NCBI Taxonomy" id="3032283"/>
    <lineage>
        <taxon>Archaea</taxon>
        <taxon>Methanobacteriati</taxon>
        <taxon>Methanobacteriota</taxon>
        <taxon>Stenosarchaea group</taxon>
        <taxon>Halobacteria</taxon>
        <taxon>Halobacteriales</taxon>
        <taxon>Halobacteriaceae</taxon>
        <taxon>Halospeciosus</taxon>
    </lineage>
</organism>
<name>A0ABD5Z1I5_9EURY</name>
<proteinExistence type="predicted"/>